<dbReference type="Pfam" id="PF02311">
    <property type="entry name" value="AraC_binding"/>
    <property type="match status" value="1"/>
</dbReference>
<keyword evidence="1" id="KW-0805">Transcription regulation</keyword>
<evidence type="ECO:0000259" key="5">
    <source>
        <dbReference type="PROSITE" id="PS01124"/>
    </source>
</evidence>
<keyword evidence="3" id="KW-0010">Activator</keyword>
<evidence type="ECO:0000256" key="3">
    <source>
        <dbReference type="ARBA" id="ARBA00023159"/>
    </source>
</evidence>
<protein>
    <submittedName>
        <fullName evidence="6">AraC-like DNA-binding protein</fullName>
    </submittedName>
</protein>
<dbReference type="PANTHER" id="PTHR46796:SF2">
    <property type="entry name" value="TRANSCRIPTIONAL REGULATORY PROTEIN"/>
    <property type="match status" value="1"/>
</dbReference>
<evidence type="ECO:0000256" key="4">
    <source>
        <dbReference type="ARBA" id="ARBA00023163"/>
    </source>
</evidence>
<accession>A0A7W6DMF0</accession>
<comment type="caution">
    <text evidence="6">The sequence shown here is derived from an EMBL/GenBank/DDBJ whole genome shotgun (WGS) entry which is preliminary data.</text>
</comment>
<proteinExistence type="predicted"/>
<dbReference type="PANTHER" id="PTHR46796">
    <property type="entry name" value="HTH-TYPE TRANSCRIPTIONAL ACTIVATOR RHAS-RELATED"/>
    <property type="match status" value="1"/>
</dbReference>
<dbReference type="PROSITE" id="PS01124">
    <property type="entry name" value="HTH_ARAC_FAMILY_2"/>
    <property type="match status" value="1"/>
</dbReference>
<dbReference type="InterPro" id="IPR009057">
    <property type="entry name" value="Homeodomain-like_sf"/>
</dbReference>
<dbReference type="InterPro" id="IPR018062">
    <property type="entry name" value="HTH_AraC-typ_CS"/>
</dbReference>
<evidence type="ECO:0000313" key="7">
    <source>
        <dbReference type="Proteomes" id="UP000541426"/>
    </source>
</evidence>
<sequence>MRNHYFETMHSALHHQITSDGIEALALCSDRSFPCHSHDEFGFGYLVAGGQESWSGRGLVEAGPGDVITVNPAEIHDGRGQPGAPRHWRMLFLTPAALARFGDVAAETVEWHNPVLSHPATRIVVAGAFAAVVEERPDPVQIEEALLAAIRALAGEALPIAGHRCGPVPTGPVARVLDMIGQNWAAPLSLSDFADEAGMSRYGFLRRFAREVGTTPHAYLTQHRVKRAREEIATGLPIAEAALAAGFADQSHLTRAFARQFGLPPGRFRAATRA</sequence>
<dbReference type="PROSITE" id="PS00041">
    <property type="entry name" value="HTH_ARAC_FAMILY_1"/>
    <property type="match status" value="1"/>
</dbReference>
<evidence type="ECO:0000256" key="1">
    <source>
        <dbReference type="ARBA" id="ARBA00023015"/>
    </source>
</evidence>
<dbReference type="InterPro" id="IPR037923">
    <property type="entry name" value="HTH-like"/>
</dbReference>
<evidence type="ECO:0000256" key="2">
    <source>
        <dbReference type="ARBA" id="ARBA00023125"/>
    </source>
</evidence>
<dbReference type="EMBL" id="JACIEJ010000004">
    <property type="protein sequence ID" value="MBB3985825.1"/>
    <property type="molecule type" value="Genomic_DNA"/>
</dbReference>
<dbReference type="SUPFAM" id="SSF46689">
    <property type="entry name" value="Homeodomain-like"/>
    <property type="match status" value="2"/>
</dbReference>
<name>A0A7W6DMF0_9RHOB</name>
<dbReference type="Proteomes" id="UP000541426">
    <property type="component" value="Unassembled WGS sequence"/>
</dbReference>
<gene>
    <name evidence="6" type="ORF">GGQ68_002158</name>
</gene>
<dbReference type="GO" id="GO:0043565">
    <property type="term" value="F:sequence-specific DNA binding"/>
    <property type="evidence" value="ECO:0007669"/>
    <property type="project" value="InterPro"/>
</dbReference>
<dbReference type="Gene3D" id="1.10.10.60">
    <property type="entry name" value="Homeodomain-like"/>
    <property type="match status" value="1"/>
</dbReference>
<dbReference type="InterPro" id="IPR003313">
    <property type="entry name" value="AraC-bd"/>
</dbReference>
<organism evidence="6 7">
    <name type="scientific">Sagittula marina</name>
    <dbReference type="NCBI Taxonomy" id="943940"/>
    <lineage>
        <taxon>Bacteria</taxon>
        <taxon>Pseudomonadati</taxon>
        <taxon>Pseudomonadota</taxon>
        <taxon>Alphaproteobacteria</taxon>
        <taxon>Rhodobacterales</taxon>
        <taxon>Roseobacteraceae</taxon>
        <taxon>Sagittula</taxon>
    </lineage>
</organism>
<keyword evidence="2 6" id="KW-0238">DNA-binding</keyword>
<dbReference type="InterPro" id="IPR050204">
    <property type="entry name" value="AraC_XylS_family_regulators"/>
</dbReference>
<dbReference type="SUPFAM" id="SSF51215">
    <property type="entry name" value="Regulatory protein AraC"/>
    <property type="match status" value="1"/>
</dbReference>
<dbReference type="InterPro" id="IPR018060">
    <property type="entry name" value="HTH_AraC"/>
</dbReference>
<dbReference type="AlphaFoldDB" id="A0A7W6DMF0"/>
<keyword evidence="7" id="KW-1185">Reference proteome</keyword>
<dbReference type="SMART" id="SM00342">
    <property type="entry name" value="HTH_ARAC"/>
    <property type="match status" value="1"/>
</dbReference>
<feature type="domain" description="HTH araC/xylS-type" evidence="5">
    <location>
        <begin position="174"/>
        <end position="271"/>
    </location>
</feature>
<keyword evidence="4" id="KW-0804">Transcription</keyword>
<reference evidence="6 7" key="1">
    <citation type="submission" date="2020-08" db="EMBL/GenBank/DDBJ databases">
        <title>Genomic Encyclopedia of Type Strains, Phase IV (KMG-IV): sequencing the most valuable type-strain genomes for metagenomic binning, comparative biology and taxonomic classification.</title>
        <authorList>
            <person name="Goeker M."/>
        </authorList>
    </citation>
    <scope>NUCLEOTIDE SEQUENCE [LARGE SCALE GENOMIC DNA]</scope>
    <source>
        <strain evidence="6 7">DSM 102235</strain>
    </source>
</reference>
<evidence type="ECO:0000313" key="6">
    <source>
        <dbReference type="EMBL" id="MBB3985825.1"/>
    </source>
</evidence>
<dbReference type="Pfam" id="PF12833">
    <property type="entry name" value="HTH_18"/>
    <property type="match status" value="1"/>
</dbReference>
<dbReference type="GO" id="GO:0003700">
    <property type="term" value="F:DNA-binding transcription factor activity"/>
    <property type="evidence" value="ECO:0007669"/>
    <property type="project" value="InterPro"/>
</dbReference>